<feature type="region of interest" description="Disordered" evidence="1">
    <location>
        <begin position="64"/>
        <end position="92"/>
    </location>
</feature>
<sequence length="164" mass="16801">MLQIYSYSFLYLSILAGAVPLTVSVDLAQYNNIYAATLSANLSLEVDASNNSIVVEITFSESNNPQAMLPNSTTTSPDLRSRAGDTESTVIGESSGVTSIATVRSNVAPSTSSVFVSASAAQTSVNLPSLSLSNAGTASHSGSQTSQPFSPASPSNAESTAPFP</sequence>
<keyword evidence="2" id="KW-0732">Signal</keyword>
<feature type="region of interest" description="Disordered" evidence="1">
    <location>
        <begin position="133"/>
        <end position="164"/>
    </location>
</feature>
<keyword evidence="4" id="KW-1185">Reference proteome</keyword>
<protein>
    <submittedName>
        <fullName evidence="3">Uncharacterized protein</fullName>
    </submittedName>
</protein>
<proteinExistence type="predicted"/>
<dbReference type="EMBL" id="JAWWNJ010000030">
    <property type="protein sequence ID" value="KAK7027045.1"/>
    <property type="molecule type" value="Genomic_DNA"/>
</dbReference>
<evidence type="ECO:0000313" key="4">
    <source>
        <dbReference type="Proteomes" id="UP001362999"/>
    </source>
</evidence>
<evidence type="ECO:0000313" key="3">
    <source>
        <dbReference type="EMBL" id="KAK7027045.1"/>
    </source>
</evidence>
<accession>A0AAW0BLK8</accession>
<evidence type="ECO:0000256" key="1">
    <source>
        <dbReference type="SAM" id="MobiDB-lite"/>
    </source>
</evidence>
<feature type="chain" id="PRO_5043350941" evidence="2">
    <location>
        <begin position="25"/>
        <end position="164"/>
    </location>
</feature>
<evidence type="ECO:0000256" key="2">
    <source>
        <dbReference type="SAM" id="SignalP"/>
    </source>
</evidence>
<dbReference type="Proteomes" id="UP001362999">
    <property type="component" value="Unassembled WGS sequence"/>
</dbReference>
<organism evidence="3 4">
    <name type="scientific">Favolaschia claudopus</name>
    <dbReference type="NCBI Taxonomy" id="2862362"/>
    <lineage>
        <taxon>Eukaryota</taxon>
        <taxon>Fungi</taxon>
        <taxon>Dikarya</taxon>
        <taxon>Basidiomycota</taxon>
        <taxon>Agaricomycotina</taxon>
        <taxon>Agaricomycetes</taxon>
        <taxon>Agaricomycetidae</taxon>
        <taxon>Agaricales</taxon>
        <taxon>Marasmiineae</taxon>
        <taxon>Mycenaceae</taxon>
        <taxon>Favolaschia</taxon>
    </lineage>
</organism>
<feature type="compositionally biased region" description="Polar residues" evidence="1">
    <location>
        <begin position="64"/>
        <end position="78"/>
    </location>
</feature>
<gene>
    <name evidence="3" type="ORF">R3P38DRAFT_2777155</name>
</gene>
<dbReference type="AlphaFoldDB" id="A0AAW0BLK8"/>
<reference evidence="3 4" key="1">
    <citation type="journal article" date="2024" name="J Genomics">
        <title>Draft genome sequencing and assembly of Favolaschia claudopus CIRM-BRFM 2984 isolated from oak limbs.</title>
        <authorList>
            <person name="Navarro D."/>
            <person name="Drula E."/>
            <person name="Chaduli D."/>
            <person name="Cazenave R."/>
            <person name="Ahrendt S."/>
            <person name="Wang J."/>
            <person name="Lipzen A."/>
            <person name="Daum C."/>
            <person name="Barry K."/>
            <person name="Grigoriev I.V."/>
            <person name="Favel A."/>
            <person name="Rosso M.N."/>
            <person name="Martin F."/>
        </authorList>
    </citation>
    <scope>NUCLEOTIDE SEQUENCE [LARGE SCALE GENOMIC DNA]</scope>
    <source>
        <strain evidence="3 4">CIRM-BRFM 2984</strain>
    </source>
</reference>
<feature type="signal peptide" evidence="2">
    <location>
        <begin position="1"/>
        <end position="24"/>
    </location>
</feature>
<comment type="caution">
    <text evidence="3">The sequence shown here is derived from an EMBL/GenBank/DDBJ whole genome shotgun (WGS) entry which is preliminary data.</text>
</comment>
<name>A0AAW0BLK8_9AGAR</name>